<evidence type="ECO:0000313" key="2">
    <source>
        <dbReference type="Proteomes" id="UP001214415"/>
    </source>
</evidence>
<gene>
    <name evidence="1" type="ORF">MEQU1_003383</name>
</gene>
<name>A0AAF0EHG5_9BASI</name>
<evidence type="ECO:0000313" key="1">
    <source>
        <dbReference type="EMBL" id="WFD24680.1"/>
    </source>
</evidence>
<organism evidence="1 2">
    <name type="scientific">Malassezia equina</name>
    <dbReference type="NCBI Taxonomy" id="1381935"/>
    <lineage>
        <taxon>Eukaryota</taxon>
        <taxon>Fungi</taxon>
        <taxon>Dikarya</taxon>
        <taxon>Basidiomycota</taxon>
        <taxon>Ustilaginomycotina</taxon>
        <taxon>Malasseziomycetes</taxon>
        <taxon>Malasseziales</taxon>
        <taxon>Malasseziaceae</taxon>
        <taxon>Malassezia</taxon>
    </lineage>
</organism>
<proteinExistence type="predicted"/>
<accession>A0AAF0EHG5</accession>
<dbReference type="EMBL" id="CP119906">
    <property type="protein sequence ID" value="WFD24680.1"/>
    <property type="molecule type" value="Genomic_DNA"/>
</dbReference>
<dbReference type="Proteomes" id="UP001214415">
    <property type="component" value="Chromosome 7"/>
</dbReference>
<protein>
    <submittedName>
        <fullName evidence="1">Uncharacterized protein</fullName>
    </submittedName>
</protein>
<sequence length="176" mass="19575">MADHVIAARLRETVQEIFARLDEREHTDSVCVDVVIGWHKTNLPTDKERIARPASPDRLASPANSGRHYAVFHSPYSWLASALAGTRQGKADEARERPTNQLLTRDAAHDDQTWETFEQWVLSLQVHYGAPSSMPDLQVFATSALTFANTHQAQLPAILDAGLCPFPFTIDSTVRA</sequence>
<keyword evidence="2" id="KW-1185">Reference proteome</keyword>
<dbReference type="AlphaFoldDB" id="A0AAF0EHG5"/>
<reference evidence="1" key="1">
    <citation type="submission" date="2023-03" db="EMBL/GenBank/DDBJ databases">
        <title>Mating type loci evolution in Malassezia.</title>
        <authorList>
            <person name="Coelho M.A."/>
        </authorList>
    </citation>
    <scope>NUCLEOTIDE SEQUENCE</scope>
    <source>
        <strain evidence="1">CBS 12830</strain>
    </source>
</reference>